<organism evidence="8 9">
    <name type="scientific">Paeniroseomonas aquatica</name>
    <dbReference type="NCBI Taxonomy" id="373043"/>
    <lineage>
        <taxon>Bacteria</taxon>
        <taxon>Pseudomonadati</taxon>
        <taxon>Pseudomonadota</taxon>
        <taxon>Alphaproteobacteria</taxon>
        <taxon>Acetobacterales</taxon>
        <taxon>Acetobacteraceae</taxon>
        <taxon>Paeniroseomonas</taxon>
    </lineage>
</organism>
<evidence type="ECO:0000256" key="4">
    <source>
        <dbReference type="ARBA" id="ARBA00022692"/>
    </source>
</evidence>
<evidence type="ECO:0000313" key="8">
    <source>
        <dbReference type="EMBL" id="MDN3567533.1"/>
    </source>
</evidence>
<keyword evidence="6 7" id="KW-0472">Membrane</keyword>
<reference evidence="9" key="1">
    <citation type="journal article" date="2019" name="Int. J. Syst. Evol. Microbiol.">
        <title>The Global Catalogue of Microorganisms (GCM) 10K type strain sequencing project: providing services to taxonomists for standard genome sequencing and annotation.</title>
        <authorList>
            <consortium name="The Broad Institute Genomics Platform"/>
            <consortium name="The Broad Institute Genome Sequencing Center for Infectious Disease"/>
            <person name="Wu L."/>
            <person name="Ma J."/>
        </authorList>
    </citation>
    <scope>NUCLEOTIDE SEQUENCE [LARGE SCALE GENOMIC DNA]</scope>
    <source>
        <strain evidence="9">CECT 7131</strain>
    </source>
</reference>
<evidence type="ECO:0000313" key="9">
    <source>
        <dbReference type="Proteomes" id="UP001529369"/>
    </source>
</evidence>
<feature type="transmembrane region" description="Helical" evidence="7">
    <location>
        <begin position="195"/>
        <end position="222"/>
    </location>
</feature>
<keyword evidence="3" id="KW-1003">Cell membrane</keyword>
<dbReference type="Pfam" id="PF01914">
    <property type="entry name" value="MarC"/>
    <property type="match status" value="1"/>
</dbReference>
<feature type="transmembrane region" description="Helical" evidence="7">
    <location>
        <begin position="50"/>
        <end position="69"/>
    </location>
</feature>
<name>A0ABT8ACH7_9PROT</name>
<keyword evidence="4 7" id="KW-0812">Transmembrane</keyword>
<dbReference type="PANTHER" id="PTHR33508:SF1">
    <property type="entry name" value="UPF0056 MEMBRANE PROTEIN YHCE"/>
    <property type="match status" value="1"/>
</dbReference>
<dbReference type="NCBIfam" id="TIGR00427">
    <property type="entry name" value="NAAT family transporter"/>
    <property type="match status" value="1"/>
</dbReference>
<proteinExistence type="inferred from homology"/>
<protein>
    <recommendedName>
        <fullName evidence="7">UPF0056 membrane protein</fullName>
    </recommendedName>
</protein>
<feature type="transmembrane region" description="Helical" evidence="7">
    <location>
        <begin position="152"/>
        <end position="174"/>
    </location>
</feature>
<keyword evidence="9" id="KW-1185">Reference proteome</keyword>
<evidence type="ECO:0000256" key="3">
    <source>
        <dbReference type="ARBA" id="ARBA00022475"/>
    </source>
</evidence>
<evidence type="ECO:0000256" key="1">
    <source>
        <dbReference type="ARBA" id="ARBA00004651"/>
    </source>
</evidence>
<gene>
    <name evidence="8" type="ORF">QWZ14_24405</name>
</gene>
<feature type="transmembrane region" description="Helical" evidence="7">
    <location>
        <begin position="6"/>
        <end position="30"/>
    </location>
</feature>
<keyword evidence="5 7" id="KW-1133">Transmembrane helix</keyword>
<comment type="similarity">
    <text evidence="2 7">Belongs to the UPF0056 (MarC) family.</text>
</comment>
<dbReference type="PANTHER" id="PTHR33508">
    <property type="entry name" value="UPF0056 MEMBRANE PROTEIN YHCE"/>
    <property type="match status" value="1"/>
</dbReference>
<accession>A0ABT8ACH7</accession>
<dbReference type="EMBL" id="JAUFPN010000194">
    <property type="protein sequence ID" value="MDN3567533.1"/>
    <property type="molecule type" value="Genomic_DNA"/>
</dbReference>
<comment type="caution">
    <text evidence="7">Lacks conserved residue(s) required for the propagation of feature annotation.</text>
</comment>
<evidence type="ECO:0000256" key="6">
    <source>
        <dbReference type="ARBA" id="ARBA00023136"/>
    </source>
</evidence>
<dbReference type="RefSeq" id="WP_290319577.1">
    <property type="nucleotide sequence ID" value="NZ_JAUFPN010000194.1"/>
</dbReference>
<evidence type="ECO:0000256" key="2">
    <source>
        <dbReference type="ARBA" id="ARBA00009784"/>
    </source>
</evidence>
<dbReference type="InterPro" id="IPR002771">
    <property type="entry name" value="Multi_antbiot-R_MarC"/>
</dbReference>
<sequence>MIGSGVALQSFVLAFSALFSIVNPIGASLIFSQVTAERTHAARVALARRIGCYAALVMLGSLWFGAYLLEFFGVSLAALRIAGGLVVATRAWSLLSAPEHIEARKQEQAEGAEGEEDVAFFPLTMPFTTGPGTISVAIALGANRPAGGITAILPFFAGISAAAILVAAAVWLAYASADRLTGLLGEARARVVTRLAAFLMLCVGTQITLSGVTDVLGSLLAANR</sequence>
<comment type="subcellular location">
    <subcellularLocation>
        <location evidence="1 7">Cell membrane</location>
        <topology evidence="1 7">Multi-pass membrane protein</topology>
    </subcellularLocation>
</comment>
<evidence type="ECO:0000256" key="7">
    <source>
        <dbReference type="RuleBase" id="RU362048"/>
    </source>
</evidence>
<comment type="caution">
    <text evidence="8">The sequence shown here is derived from an EMBL/GenBank/DDBJ whole genome shotgun (WGS) entry which is preliminary data.</text>
</comment>
<dbReference type="Proteomes" id="UP001529369">
    <property type="component" value="Unassembled WGS sequence"/>
</dbReference>
<evidence type="ECO:0000256" key="5">
    <source>
        <dbReference type="ARBA" id="ARBA00022989"/>
    </source>
</evidence>